<evidence type="ECO:0000313" key="3">
    <source>
        <dbReference type="Proteomes" id="UP000054988"/>
    </source>
</evidence>
<comment type="caution">
    <text evidence="2">The sequence shown here is derived from an EMBL/GenBank/DDBJ whole genome shotgun (WGS) entry which is preliminary data.</text>
</comment>
<reference evidence="2 3" key="1">
    <citation type="submission" date="2015-12" db="EMBL/GenBank/DDBJ databases">
        <title>Draft genome sequence of Moniliophthora roreri, the causal agent of frosty pod rot of cacao.</title>
        <authorList>
            <person name="Aime M.C."/>
            <person name="Diaz-Valderrama J.R."/>
            <person name="Kijpornyongpan T."/>
            <person name="Phillips-Mora W."/>
        </authorList>
    </citation>
    <scope>NUCLEOTIDE SEQUENCE [LARGE SCALE GENOMIC DNA]</scope>
    <source>
        <strain evidence="2 3">MCA 2952</strain>
    </source>
</reference>
<dbReference type="Proteomes" id="UP000054988">
    <property type="component" value="Unassembled WGS sequence"/>
</dbReference>
<feature type="region of interest" description="Disordered" evidence="1">
    <location>
        <begin position="49"/>
        <end position="70"/>
    </location>
</feature>
<feature type="compositionally biased region" description="Basic and acidic residues" evidence="1">
    <location>
        <begin position="26"/>
        <end position="36"/>
    </location>
</feature>
<accession>A0A0W0FW23</accession>
<evidence type="ECO:0000256" key="1">
    <source>
        <dbReference type="SAM" id="MobiDB-lite"/>
    </source>
</evidence>
<proteinExistence type="predicted"/>
<feature type="region of interest" description="Disordered" evidence="1">
    <location>
        <begin position="1"/>
        <end position="36"/>
    </location>
</feature>
<evidence type="ECO:0000313" key="2">
    <source>
        <dbReference type="EMBL" id="KTB40591.1"/>
    </source>
</evidence>
<feature type="compositionally biased region" description="Basic and acidic residues" evidence="1">
    <location>
        <begin position="1"/>
        <end position="10"/>
    </location>
</feature>
<feature type="compositionally biased region" description="Basic and acidic residues" evidence="1">
    <location>
        <begin position="60"/>
        <end position="70"/>
    </location>
</feature>
<sequence>MADSTGESRSKPTAHTQAQPSAKPPMNDRPDLGRLASEKYVEKVAEGAADKTVEYATEDPQQRADEAQQRIDEAKEQARGMWAKYCGCFGSA</sequence>
<organism evidence="2 3">
    <name type="scientific">Moniliophthora roreri</name>
    <name type="common">Frosty pod rot fungus</name>
    <name type="synonym">Monilia roreri</name>
    <dbReference type="NCBI Taxonomy" id="221103"/>
    <lineage>
        <taxon>Eukaryota</taxon>
        <taxon>Fungi</taxon>
        <taxon>Dikarya</taxon>
        <taxon>Basidiomycota</taxon>
        <taxon>Agaricomycotina</taxon>
        <taxon>Agaricomycetes</taxon>
        <taxon>Agaricomycetidae</taxon>
        <taxon>Agaricales</taxon>
        <taxon>Marasmiineae</taxon>
        <taxon>Marasmiaceae</taxon>
        <taxon>Moniliophthora</taxon>
    </lineage>
</organism>
<protein>
    <submittedName>
        <fullName evidence="2">Uncharacterized protein</fullName>
    </submittedName>
</protein>
<feature type="compositionally biased region" description="Polar residues" evidence="1">
    <location>
        <begin position="11"/>
        <end position="20"/>
    </location>
</feature>
<gene>
    <name evidence="2" type="ORF">WG66_6839</name>
</gene>
<dbReference type="AlphaFoldDB" id="A0A0W0FW23"/>
<dbReference type="EMBL" id="LATX01001568">
    <property type="protein sequence ID" value="KTB40591.1"/>
    <property type="molecule type" value="Genomic_DNA"/>
</dbReference>
<name>A0A0W0FW23_MONRR</name>